<keyword evidence="2" id="KW-1185">Reference proteome</keyword>
<dbReference type="AlphaFoldDB" id="A0AAF0QT68"/>
<proteinExistence type="predicted"/>
<evidence type="ECO:0000313" key="2">
    <source>
        <dbReference type="Proteomes" id="UP001234989"/>
    </source>
</evidence>
<accession>A0AAF0QT68</accession>
<dbReference type="Proteomes" id="UP001234989">
    <property type="component" value="Chromosome 5"/>
</dbReference>
<gene>
    <name evidence="1" type="ORF">MTR67_022306</name>
</gene>
<reference evidence="1" key="1">
    <citation type="submission" date="2023-08" db="EMBL/GenBank/DDBJ databases">
        <title>A de novo genome assembly of Solanum verrucosum Schlechtendal, a Mexican diploid species geographically isolated from the other diploid A-genome species in potato relatives.</title>
        <authorList>
            <person name="Hosaka K."/>
        </authorList>
    </citation>
    <scope>NUCLEOTIDE SEQUENCE</scope>
    <source>
        <tissue evidence="1">Young leaves</tissue>
    </source>
</reference>
<sequence>MLLWQEEVQWAAVNCRGKSSAAELYRMAMACSLYYVWQERIMRIFRGKQRTVGAIGRMIIQEVIFRGTLKAKLAKKMESLNFYPSRIYYMDYKIV</sequence>
<name>A0AAF0QT68_SOLVR</name>
<dbReference type="EMBL" id="CP133616">
    <property type="protein sequence ID" value="WMV28921.1"/>
    <property type="molecule type" value="Genomic_DNA"/>
</dbReference>
<organism evidence="1 2">
    <name type="scientific">Solanum verrucosum</name>
    <dbReference type="NCBI Taxonomy" id="315347"/>
    <lineage>
        <taxon>Eukaryota</taxon>
        <taxon>Viridiplantae</taxon>
        <taxon>Streptophyta</taxon>
        <taxon>Embryophyta</taxon>
        <taxon>Tracheophyta</taxon>
        <taxon>Spermatophyta</taxon>
        <taxon>Magnoliopsida</taxon>
        <taxon>eudicotyledons</taxon>
        <taxon>Gunneridae</taxon>
        <taxon>Pentapetalae</taxon>
        <taxon>asterids</taxon>
        <taxon>lamiids</taxon>
        <taxon>Solanales</taxon>
        <taxon>Solanaceae</taxon>
        <taxon>Solanoideae</taxon>
        <taxon>Solaneae</taxon>
        <taxon>Solanum</taxon>
    </lineage>
</organism>
<protein>
    <submittedName>
        <fullName evidence="1">Uncharacterized protein</fullName>
    </submittedName>
</protein>
<evidence type="ECO:0000313" key="1">
    <source>
        <dbReference type="EMBL" id="WMV28921.1"/>
    </source>
</evidence>